<feature type="transmembrane region" description="Helical" evidence="1">
    <location>
        <begin position="12"/>
        <end position="33"/>
    </location>
</feature>
<dbReference type="EMBL" id="CP027059">
    <property type="protein sequence ID" value="UQZ82056.1"/>
    <property type="molecule type" value="Genomic_DNA"/>
</dbReference>
<feature type="transmembrane region" description="Helical" evidence="1">
    <location>
        <begin position="97"/>
        <end position="120"/>
    </location>
</feature>
<evidence type="ECO:0000313" key="2">
    <source>
        <dbReference type="EMBL" id="UQZ82056.1"/>
    </source>
</evidence>
<dbReference type="RefSeq" id="WP_249864240.1">
    <property type="nucleotide sequence ID" value="NZ_CP027059.1"/>
</dbReference>
<accession>A0ABY4RHX4</accession>
<feature type="transmembrane region" description="Helical" evidence="1">
    <location>
        <begin position="159"/>
        <end position="178"/>
    </location>
</feature>
<keyword evidence="1" id="KW-0812">Transmembrane</keyword>
<keyword evidence="1" id="KW-1133">Transmembrane helix</keyword>
<evidence type="ECO:0000313" key="3">
    <source>
        <dbReference type="Proteomes" id="UP001057134"/>
    </source>
</evidence>
<sequence>MKFSFIHSIRWSIFIFMVTFITACMLTTASTIALEGLSWGAGMACILLLICVGIAFDILGTAAASAREARFHAMASKRVRGARHAARIARNAERVSYVCSGVIGDIIAVVCGTASALVIFKLMAGMGAGDEAPRTAVIVLFTALVSGLTAGGKAMGKSLAAHHSTAIMLIIGKFLYILEHRLGITWFYPKRKKSKQGKRGNKRAARTNQSA</sequence>
<keyword evidence="3" id="KW-1185">Reference proteome</keyword>
<evidence type="ECO:0000256" key="1">
    <source>
        <dbReference type="SAM" id="Phobius"/>
    </source>
</evidence>
<feature type="transmembrane region" description="Helical" evidence="1">
    <location>
        <begin position="132"/>
        <end position="152"/>
    </location>
</feature>
<dbReference type="PROSITE" id="PS51257">
    <property type="entry name" value="PROKAR_LIPOPROTEIN"/>
    <property type="match status" value="1"/>
</dbReference>
<organism evidence="2 3">
    <name type="scientific">Paenibacillus konkukensis</name>
    <dbReference type="NCBI Taxonomy" id="2020716"/>
    <lineage>
        <taxon>Bacteria</taxon>
        <taxon>Bacillati</taxon>
        <taxon>Bacillota</taxon>
        <taxon>Bacilli</taxon>
        <taxon>Bacillales</taxon>
        <taxon>Paenibacillaceae</taxon>
        <taxon>Paenibacillus</taxon>
    </lineage>
</organism>
<feature type="transmembrane region" description="Helical" evidence="1">
    <location>
        <begin position="39"/>
        <end position="64"/>
    </location>
</feature>
<name>A0ABY4RHX4_9BACL</name>
<keyword evidence="1" id="KW-0472">Membrane</keyword>
<gene>
    <name evidence="2" type="ORF">SK3146_01213</name>
</gene>
<proteinExistence type="predicted"/>
<reference evidence="2" key="2">
    <citation type="journal article" date="2021" name="J Anim Sci Technol">
        <title>Complete genome sequence of Paenibacillus konkukensis sp. nov. SK3146 as a potential probiotic strain.</title>
        <authorList>
            <person name="Jung H.I."/>
            <person name="Park S."/>
            <person name="Niu K.M."/>
            <person name="Lee S.W."/>
            <person name="Kothari D."/>
            <person name="Yi K.J."/>
            <person name="Kim S.K."/>
        </authorList>
    </citation>
    <scope>NUCLEOTIDE SEQUENCE</scope>
    <source>
        <strain evidence="2">SK3146</strain>
    </source>
</reference>
<protein>
    <submittedName>
        <fullName evidence="2">Uncharacterized protein</fullName>
    </submittedName>
</protein>
<reference evidence="2" key="1">
    <citation type="submission" date="2018-02" db="EMBL/GenBank/DDBJ databases">
        <authorList>
            <person name="Kim S.-K."/>
            <person name="Jung H.-I."/>
            <person name="Lee S.-W."/>
        </authorList>
    </citation>
    <scope>NUCLEOTIDE SEQUENCE</scope>
    <source>
        <strain evidence="2">SK3146</strain>
    </source>
</reference>
<dbReference type="Proteomes" id="UP001057134">
    <property type="component" value="Chromosome"/>
</dbReference>